<dbReference type="Gene3D" id="1.50.10.10">
    <property type="match status" value="1"/>
</dbReference>
<evidence type="ECO:0000256" key="1">
    <source>
        <dbReference type="SAM" id="Phobius"/>
    </source>
</evidence>
<sequence length="561" mass="62760">MLIKATDSPVLLRNPRYLLLLLFLILSFSLISTSLLFSIQEQKMPPLSLTLLLGTAAIQSFVAHALPPKFFVFSERQTIATVNESCPIYSEYSTVPHEPASGGPLGLPTMRPDEGCRTFTSTAVEDLLNDYTPRMKDRDLAMLFTNALPNTLDTTVRWQSDEDQEPSSFIVTGDIEAMWIRDSCNQLATYQPLAVNDSALRRLIKGAIAIQADYLGEYPYCGAFQPPAASGLAPTFNEWAYGVEYPFTVDNQTVFECKYELDSIAGFMKLSRQYYEYQNDSSYLTSTWFNTLDTIFELLDNQTASTVDENGEVHATYSFDSDKIPVVNGGVGHPVKETGMIRTSFRPSDDLVIYGFHIPDNALLTVELRGVAKILKTEGLRDDLVTKATEIADRVERAIWDHGVFDHPEFGYVFAYEIDGFGGRVFMDDANVPSLMSLPYLGFLDAENGVYKNTRKMLTSTQGNPYFVRGKEFYGIGGPHANLTKPWPMNLVSVMVTSDDKEEIKNTLAWLTNSTGGLGLIHESVNIHNSSDYTRQWFAWANSYFAEAVIKIAGEYPDLLF</sequence>
<dbReference type="InterPro" id="IPR008928">
    <property type="entry name" value="6-hairpin_glycosidase_sf"/>
</dbReference>
<protein>
    <submittedName>
        <fullName evidence="2">Six hairpin glycosidase</fullName>
    </submittedName>
</protein>
<feature type="transmembrane region" description="Helical" evidence="1">
    <location>
        <begin position="17"/>
        <end position="37"/>
    </location>
</feature>
<evidence type="ECO:0000313" key="2">
    <source>
        <dbReference type="EMBL" id="AOR51728.1"/>
    </source>
</evidence>
<dbReference type="AlphaFoldDB" id="A0A1I9Q752"/>
<keyword evidence="1" id="KW-1133">Transmembrane helix</keyword>
<dbReference type="GO" id="GO:0005975">
    <property type="term" value="P:carbohydrate metabolic process"/>
    <property type="evidence" value="ECO:0007669"/>
    <property type="project" value="InterPro"/>
</dbReference>
<dbReference type="PANTHER" id="PTHR31047:SF0">
    <property type="entry name" value="MEIOTICALLY UP-REGULATED GENE 157 PROTEIN"/>
    <property type="match status" value="1"/>
</dbReference>
<organism evidence="2">
    <name type="scientific">Phaffia rhodozyma</name>
    <name type="common">Yeast</name>
    <name type="synonym">Xanthophyllomyces dendrorhous</name>
    <dbReference type="NCBI Taxonomy" id="264483"/>
    <lineage>
        <taxon>Eukaryota</taxon>
        <taxon>Fungi</taxon>
        <taxon>Dikarya</taxon>
        <taxon>Basidiomycota</taxon>
        <taxon>Agaricomycotina</taxon>
        <taxon>Tremellomycetes</taxon>
        <taxon>Cystofilobasidiales</taxon>
        <taxon>Mrakiaceae</taxon>
        <taxon>Phaffia</taxon>
    </lineage>
</organism>
<dbReference type="Pfam" id="PF06824">
    <property type="entry name" value="Glyco_hydro_125"/>
    <property type="match status" value="1"/>
</dbReference>
<dbReference type="InterPro" id="IPR008313">
    <property type="entry name" value="GH125"/>
</dbReference>
<dbReference type="InterPro" id="IPR012341">
    <property type="entry name" value="6hp_glycosidase-like_sf"/>
</dbReference>
<name>A0A1I9Q752_PHARH</name>
<keyword evidence="2" id="KW-0326">Glycosidase</keyword>
<keyword evidence="1" id="KW-0472">Membrane</keyword>
<accession>A0A1I9Q752</accession>
<keyword evidence="1" id="KW-0812">Transmembrane</keyword>
<dbReference type="EMBL" id="KX517904">
    <property type="protein sequence ID" value="AOR51728.1"/>
    <property type="molecule type" value="mRNA"/>
</dbReference>
<keyword evidence="2" id="KW-0378">Hydrolase</keyword>
<dbReference type="GO" id="GO:0016798">
    <property type="term" value="F:hydrolase activity, acting on glycosyl bonds"/>
    <property type="evidence" value="ECO:0007669"/>
    <property type="project" value="UniProtKB-KW"/>
</dbReference>
<dbReference type="PANTHER" id="PTHR31047">
    <property type="entry name" value="MEIOTICALLY UP-REGULATED GENE 157 PROTEIN"/>
    <property type="match status" value="1"/>
</dbReference>
<dbReference type="SMART" id="SM01149">
    <property type="entry name" value="DUF1237"/>
    <property type="match status" value="1"/>
</dbReference>
<dbReference type="SUPFAM" id="SSF48208">
    <property type="entry name" value="Six-hairpin glycosidases"/>
    <property type="match status" value="1"/>
</dbReference>
<dbReference type="SMR" id="A0A1I9Q752"/>
<gene>
    <name evidence="2" type="primary">SHG125</name>
</gene>
<reference evidence="2" key="1">
    <citation type="journal article" date="2016" name="Microb. Cell Fact.">
        <title>Regulation of carotenogenesis in the red yeast Xanthophyllomyces dendrorhous: the role of the transcriptional co-repressor complex Cyc8-Tup1 involved in catabolic repression.</title>
        <authorList>
            <person name="Cordova P."/>
            <person name="Alcaino J."/>
            <person name="Bravo N."/>
            <person name="Barahona S."/>
            <person name="Sepulveda D."/>
            <person name="Fernandez-Lobato M."/>
            <person name="Baeza M."/>
            <person name="Cifuentes V."/>
        </authorList>
    </citation>
    <scope>NUCLEOTIDE SEQUENCE</scope>
    <source>
        <strain evidence="2">UCD 67-385</strain>
    </source>
</reference>
<proteinExistence type="evidence at transcript level"/>